<evidence type="ECO:0000313" key="1">
    <source>
        <dbReference type="EMBL" id="EOB06138.1"/>
    </source>
</evidence>
<dbReference type="AlphaFoldDB" id="R0M0A8"/>
<dbReference type="EMBL" id="KB742633">
    <property type="protein sequence ID" value="EOB06138.1"/>
    <property type="molecule type" value="Genomic_DNA"/>
</dbReference>
<dbReference type="Proteomes" id="UP000296049">
    <property type="component" value="Unassembled WGS sequence"/>
</dbReference>
<reference evidence="2" key="1">
    <citation type="journal article" date="2013" name="Nat. Genet.">
        <title>The duck genome and transcriptome provide insight into an avian influenza virus reservoir species.</title>
        <authorList>
            <person name="Huang Y."/>
            <person name="Li Y."/>
            <person name="Burt D.W."/>
            <person name="Chen H."/>
            <person name="Zhang Y."/>
            <person name="Qian W."/>
            <person name="Kim H."/>
            <person name="Gan S."/>
            <person name="Zhao Y."/>
            <person name="Li J."/>
            <person name="Yi K."/>
            <person name="Feng H."/>
            <person name="Zhu P."/>
            <person name="Li B."/>
            <person name="Liu Q."/>
            <person name="Fairley S."/>
            <person name="Magor K.E."/>
            <person name="Du Z."/>
            <person name="Hu X."/>
            <person name="Goodman L."/>
            <person name="Tafer H."/>
            <person name="Vignal A."/>
            <person name="Lee T."/>
            <person name="Kim K.W."/>
            <person name="Sheng Z."/>
            <person name="An Y."/>
            <person name="Searle S."/>
            <person name="Herrero J."/>
            <person name="Groenen M.A."/>
            <person name="Crooijmans R.P."/>
            <person name="Faraut T."/>
            <person name="Cai Q."/>
            <person name="Webster R.G."/>
            <person name="Aldridge J.R."/>
            <person name="Warren W.C."/>
            <person name="Bartschat S."/>
            <person name="Kehr S."/>
            <person name="Marz M."/>
            <person name="Stadler P.F."/>
            <person name="Smith J."/>
            <person name="Kraus R.H."/>
            <person name="Zhao Y."/>
            <person name="Ren L."/>
            <person name="Fei J."/>
            <person name="Morisson M."/>
            <person name="Kaiser P."/>
            <person name="Griffin D.K."/>
            <person name="Rao M."/>
            <person name="Pitel F."/>
            <person name="Wang J."/>
            <person name="Li N."/>
        </authorList>
    </citation>
    <scope>NUCLEOTIDE SEQUENCE [LARGE SCALE GENOMIC DNA]</scope>
</reference>
<sequence>MSPEATAAARNCCNNRKYLTPWQSSRTVCRDHEKYRDQEKRELVHWLPIRLSRYNAFEGYAGNYFRFRAFDVLTGTISREQRRVKQSDLQHFPPTVNTGSAVAFRALKDGRALEPEPSSQAFSYYPHQSALPRPTTDNFTEGELRSTAFSCGFCQKHRAHRVEARMQLHTLGAEASQLCKSSMQVHGVAGVEGKTVKDPVVMYQHSGTRTLWALAAFRRKTVMPLYNTLTKVRADSPDYPQTYPK</sequence>
<accession>R0M0A8</accession>
<keyword evidence="2" id="KW-1185">Reference proteome</keyword>
<protein>
    <submittedName>
        <fullName evidence="1">Uncharacterized protein</fullName>
    </submittedName>
</protein>
<organism evidence="1 2">
    <name type="scientific">Anas platyrhynchos</name>
    <name type="common">Mallard</name>
    <name type="synonym">Anas boschas</name>
    <dbReference type="NCBI Taxonomy" id="8839"/>
    <lineage>
        <taxon>Eukaryota</taxon>
        <taxon>Metazoa</taxon>
        <taxon>Chordata</taxon>
        <taxon>Craniata</taxon>
        <taxon>Vertebrata</taxon>
        <taxon>Euteleostomi</taxon>
        <taxon>Archelosauria</taxon>
        <taxon>Archosauria</taxon>
        <taxon>Dinosauria</taxon>
        <taxon>Saurischia</taxon>
        <taxon>Theropoda</taxon>
        <taxon>Coelurosauria</taxon>
        <taxon>Aves</taxon>
        <taxon>Neognathae</taxon>
        <taxon>Galloanserae</taxon>
        <taxon>Anseriformes</taxon>
        <taxon>Anatidae</taxon>
        <taxon>Anatinae</taxon>
        <taxon>Anas</taxon>
    </lineage>
</organism>
<gene>
    <name evidence="1" type="ORF">Anapl_08955</name>
</gene>
<name>R0M0A8_ANAPL</name>
<evidence type="ECO:0000313" key="2">
    <source>
        <dbReference type="Proteomes" id="UP000296049"/>
    </source>
</evidence>
<proteinExistence type="predicted"/>